<organism evidence="1 2">
    <name type="scientific">Phellinidium pouzarii</name>
    <dbReference type="NCBI Taxonomy" id="167371"/>
    <lineage>
        <taxon>Eukaryota</taxon>
        <taxon>Fungi</taxon>
        <taxon>Dikarya</taxon>
        <taxon>Basidiomycota</taxon>
        <taxon>Agaricomycotina</taxon>
        <taxon>Agaricomycetes</taxon>
        <taxon>Hymenochaetales</taxon>
        <taxon>Hymenochaetaceae</taxon>
        <taxon>Phellinidium</taxon>
    </lineage>
</organism>
<accession>A0A4V3XCU5</accession>
<evidence type="ECO:0000313" key="2">
    <source>
        <dbReference type="Proteomes" id="UP000308199"/>
    </source>
</evidence>
<proteinExistence type="predicted"/>
<reference evidence="1 2" key="1">
    <citation type="submission" date="2019-02" db="EMBL/GenBank/DDBJ databases">
        <title>Genome sequencing of the rare red list fungi Phellinidium pouzarii.</title>
        <authorList>
            <person name="Buettner E."/>
            <person name="Kellner H."/>
        </authorList>
    </citation>
    <scope>NUCLEOTIDE SEQUENCE [LARGE SCALE GENOMIC DNA]</scope>
    <source>
        <strain evidence="1 2">DSM 108285</strain>
    </source>
</reference>
<name>A0A4V3XCU5_9AGAM</name>
<gene>
    <name evidence="1" type="ORF">EW145_g3632</name>
</gene>
<keyword evidence="2" id="KW-1185">Reference proteome</keyword>
<dbReference type="Proteomes" id="UP000308199">
    <property type="component" value="Unassembled WGS sequence"/>
</dbReference>
<dbReference type="EMBL" id="SGPK01000160">
    <property type="protein sequence ID" value="THH07083.1"/>
    <property type="molecule type" value="Genomic_DNA"/>
</dbReference>
<sequence>MRGNVVAAVARRIRQVRHRPACRRYAQKAQNNLSRDGVSGGNPAFVVKEEPVDPRPPWLFTSATLLRVTIIPVGLIYAVFYHDFGEDEHVFMPPRRWLQRQKERFLTLSPAEKHLADDANKPTE</sequence>
<dbReference type="AlphaFoldDB" id="A0A4V3XCU5"/>
<comment type="caution">
    <text evidence="1">The sequence shown here is derived from an EMBL/GenBank/DDBJ whole genome shotgun (WGS) entry which is preliminary data.</text>
</comment>
<evidence type="ECO:0000313" key="1">
    <source>
        <dbReference type="EMBL" id="THH07083.1"/>
    </source>
</evidence>
<dbReference type="OrthoDB" id="192748at2759"/>
<protein>
    <submittedName>
        <fullName evidence="1">Uncharacterized protein</fullName>
    </submittedName>
</protein>